<dbReference type="KEGG" id="tet:TTHERM_000274697"/>
<proteinExistence type="predicted"/>
<keyword evidence="1" id="KW-0472">Membrane</keyword>
<keyword evidence="2" id="KW-1185">Reference proteome</keyword>
<reference evidence="2" key="1">
    <citation type="journal article" date="2006" name="PLoS Biol.">
        <title>Macronuclear genome sequence of the ciliate Tetrahymena thermophila, a model eukaryote.</title>
        <authorList>
            <person name="Eisen J.A."/>
            <person name="Coyne R.S."/>
            <person name="Wu M."/>
            <person name="Wu D."/>
            <person name="Thiagarajan M."/>
            <person name="Wortman J.R."/>
            <person name="Badger J.H."/>
            <person name="Ren Q."/>
            <person name="Amedeo P."/>
            <person name="Jones K.M."/>
            <person name="Tallon L.J."/>
            <person name="Delcher A.L."/>
            <person name="Salzberg S.L."/>
            <person name="Silva J.C."/>
            <person name="Haas B.J."/>
            <person name="Majoros W.H."/>
            <person name="Farzad M."/>
            <person name="Carlton J.M."/>
            <person name="Smith R.K. Jr."/>
            <person name="Garg J."/>
            <person name="Pearlman R.E."/>
            <person name="Karrer K.M."/>
            <person name="Sun L."/>
            <person name="Manning G."/>
            <person name="Elde N.C."/>
            <person name="Turkewitz A.P."/>
            <person name="Asai D.J."/>
            <person name="Wilkes D.E."/>
            <person name="Wang Y."/>
            <person name="Cai H."/>
            <person name="Collins K."/>
            <person name="Stewart B.A."/>
            <person name="Lee S.R."/>
            <person name="Wilamowska K."/>
            <person name="Weinberg Z."/>
            <person name="Ruzzo W.L."/>
            <person name="Wloga D."/>
            <person name="Gaertig J."/>
            <person name="Frankel J."/>
            <person name="Tsao C.-C."/>
            <person name="Gorovsky M.A."/>
            <person name="Keeling P.J."/>
            <person name="Waller R.F."/>
            <person name="Patron N.J."/>
            <person name="Cherry J.M."/>
            <person name="Stover N.A."/>
            <person name="Krieger C.J."/>
            <person name="del Toro C."/>
            <person name="Ryder H.F."/>
            <person name="Williamson S.C."/>
            <person name="Barbeau R.A."/>
            <person name="Hamilton E.P."/>
            <person name="Orias E."/>
        </authorList>
    </citation>
    <scope>NUCLEOTIDE SEQUENCE [LARGE SCALE GENOMIC DNA]</scope>
    <source>
        <strain evidence="2">SB210</strain>
    </source>
</reference>
<gene>
    <name evidence="1" type="ORF">TTHERM_000274697</name>
</gene>
<evidence type="ECO:0000313" key="1">
    <source>
        <dbReference type="EMBL" id="EWS74408.1"/>
    </source>
</evidence>
<dbReference type="AlphaFoldDB" id="W7XCV6"/>
<organism evidence="1 2">
    <name type="scientific">Tetrahymena thermophila (strain SB210)</name>
    <dbReference type="NCBI Taxonomy" id="312017"/>
    <lineage>
        <taxon>Eukaryota</taxon>
        <taxon>Sar</taxon>
        <taxon>Alveolata</taxon>
        <taxon>Ciliophora</taxon>
        <taxon>Intramacronucleata</taxon>
        <taxon>Oligohymenophorea</taxon>
        <taxon>Hymenostomatida</taxon>
        <taxon>Tetrahymenina</taxon>
        <taxon>Tetrahymenidae</taxon>
        <taxon>Tetrahymena</taxon>
    </lineage>
</organism>
<evidence type="ECO:0000313" key="2">
    <source>
        <dbReference type="Proteomes" id="UP000009168"/>
    </source>
</evidence>
<keyword evidence="1" id="KW-0812">Transmembrane</keyword>
<protein>
    <submittedName>
        <fullName evidence="1">Transmembrane protein, putative</fullName>
    </submittedName>
</protein>
<dbReference type="Proteomes" id="UP000009168">
    <property type="component" value="Unassembled WGS sequence"/>
</dbReference>
<sequence length="161" mass="19551">MINSNRVFQFSKITKIKKQTQEKHNMLRLIFLRIQLTSVFFQFKESLIQLFKNQSTLTLLTKSNYLFMKKWVLIQSYTQRVKITIKCVRLNQIVIVFYYIAQAQMLKLIIFHFIDLIKLLDIQLMLQTINLQQFKFNMQKKKHIIIQLTLFQKKLAIQFKK</sequence>
<name>W7XCV6_TETTS</name>
<dbReference type="EMBL" id="GG662703">
    <property type="protein sequence ID" value="EWS74408.1"/>
    <property type="molecule type" value="Genomic_DNA"/>
</dbReference>
<dbReference type="InParanoid" id="W7XCV6"/>
<dbReference type="RefSeq" id="XP_012653085.1">
    <property type="nucleotide sequence ID" value="XM_012797631.1"/>
</dbReference>
<accession>W7XCV6</accession>
<dbReference type="GeneID" id="24438140"/>